<feature type="region of interest" description="Disordered" evidence="2">
    <location>
        <begin position="1"/>
        <end position="24"/>
    </location>
</feature>
<dbReference type="SMART" id="SM00382">
    <property type="entry name" value="AAA"/>
    <property type="match status" value="1"/>
</dbReference>
<dbReference type="GO" id="GO:0003678">
    <property type="term" value="F:DNA helicase activity"/>
    <property type="evidence" value="ECO:0007669"/>
    <property type="project" value="InterPro"/>
</dbReference>
<dbReference type="InterPro" id="IPR019734">
    <property type="entry name" value="TPR_rpt"/>
</dbReference>
<dbReference type="RefSeq" id="WP_018359758.1">
    <property type="nucleotide sequence ID" value="NZ_UGTI01000001.1"/>
</dbReference>
<dbReference type="InterPro" id="IPR010285">
    <property type="entry name" value="DNA_helicase_pif1-like_DEAD"/>
</dbReference>
<dbReference type="PANTHER" id="PTHR47642:SF6">
    <property type="entry name" value="ATP-DEPENDENT DNA HELICASE"/>
    <property type="match status" value="1"/>
</dbReference>
<reference evidence="4 5" key="1">
    <citation type="submission" date="2018-06" db="EMBL/GenBank/DDBJ databases">
        <authorList>
            <consortium name="Pathogen Informatics"/>
            <person name="Doyle S."/>
        </authorList>
    </citation>
    <scope>NUCLEOTIDE SEQUENCE [LARGE SCALE GENOMIC DNA]</scope>
    <source>
        <strain evidence="4 5">NCTC13100</strain>
    </source>
</reference>
<evidence type="ECO:0000313" key="5">
    <source>
        <dbReference type="Proteomes" id="UP000254263"/>
    </source>
</evidence>
<keyword evidence="1" id="KW-0802">TPR repeat</keyword>
<dbReference type="PANTHER" id="PTHR47642">
    <property type="entry name" value="ATP-DEPENDENT DNA HELICASE"/>
    <property type="match status" value="1"/>
</dbReference>
<accession>A0A379DF25</accession>
<protein>
    <submittedName>
        <fullName evidence="4">Conjugal transfer relaxase TraA</fullName>
    </submittedName>
</protein>
<name>A0A379DF25_9PORP</name>
<dbReference type="PROSITE" id="PS50005">
    <property type="entry name" value="TPR"/>
    <property type="match status" value="1"/>
</dbReference>
<gene>
    <name evidence="4" type="ORF">NCTC13100_00089</name>
</gene>
<organism evidence="4 5">
    <name type="scientific">Porphyromonas macacae</name>
    <dbReference type="NCBI Taxonomy" id="28115"/>
    <lineage>
        <taxon>Bacteria</taxon>
        <taxon>Pseudomonadati</taxon>
        <taxon>Bacteroidota</taxon>
        <taxon>Bacteroidia</taxon>
        <taxon>Bacteroidales</taxon>
        <taxon>Porphyromonadaceae</taxon>
        <taxon>Porphyromonas</taxon>
    </lineage>
</organism>
<proteinExistence type="predicted"/>
<dbReference type="CDD" id="cd18037">
    <property type="entry name" value="DEXSc_Pif1_like"/>
    <property type="match status" value="1"/>
</dbReference>
<evidence type="ECO:0000259" key="3">
    <source>
        <dbReference type="SMART" id="SM00382"/>
    </source>
</evidence>
<dbReference type="GO" id="GO:0006281">
    <property type="term" value="P:DNA repair"/>
    <property type="evidence" value="ECO:0007669"/>
    <property type="project" value="InterPro"/>
</dbReference>
<dbReference type="GO" id="GO:0000723">
    <property type="term" value="P:telomere maintenance"/>
    <property type="evidence" value="ECO:0007669"/>
    <property type="project" value="InterPro"/>
</dbReference>
<dbReference type="SUPFAM" id="SSF52540">
    <property type="entry name" value="P-loop containing nucleoside triphosphate hydrolases"/>
    <property type="match status" value="2"/>
</dbReference>
<dbReference type="InterPro" id="IPR011990">
    <property type="entry name" value="TPR-like_helical_dom_sf"/>
</dbReference>
<evidence type="ECO:0000313" key="4">
    <source>
        <dbReference type="EMBL" id="SUB76976.1"/>
    </source>
</evidence>
<dbReference type="InterPro" id="IPR027417">
    <property type="entry name" value="P-loop_NTPase"/>
</dbReference>
<dbReference type="Pfam" id="PF05970">
    <property type="entry name" value="PIF1"/>
    <property type="match status" value="1"/>
</dbReference>
<evidence type="ECO:0000256" key="2">
    <source>
        <dbReference type="SAM" id="MobiDB-lite"/>
    </source>
</evidence>
<dbReference type="EMBL" id="UGTI01000001">
    <property type="protein sequence ID" value="SUB76976.1"/>
    <property type="molecule type" value="Genomic_DNA"/>
</dbReference>
<feature type="domain" description="AAA+ ATPase" evidence="3">
    <location>
        <begin position="37"/>
        <end position="347"/>
    </location>
</feature>
<dbReference type="Pfam" id="PF13181">
    <property type="entry name" value="TPR_8"/>
    <property type="match status" value="1"/>
</dbReference>
<dbReference type="Gene3D" id="3.40.50.300">
    <property type="entry name" value="P-loop containing nucleotide triphosphate hydrolases"/>
    <property type="match status" value="2"/>
</dbReference>
<dbReference type="AlphaFoldDB" id="A0A379DF25"/>
<dbReference type="CDD" id="cd18809">
    <property type="entry name" value="SF1_C_RecD"/>
    <property type="match status" value="1"/>
</dbReference>
<feature type="compositionally biased region" description="Basic and acidic residues" evidence="2">
    <location>
        <begin position="10"/>
        <end position="24"/>
    </location>
</feature>
<dbReference type="InterPro" id="IPR003593">
    <property type="entry name" value="AAA+_ATPase"/>
</dbReference>
<dbReference type="Proteomes" id="UP000254263">
    <property type="component" value="Unassembled WGS sequence"/>
</dbReference>
<evidence type="ECO:0000256" key="1">
    <source>
        <dbReference type="PROSITE-ProRule" id="PRU00339"/>
    </source>
</evidence>
<dbReference type="InterPro" id="IPR051055">
    <property type="entry name" value="PIF1_helicase"/>
</dbReference>
<dbReference type="SMART" id="SM00028">
    <property type="entry name" value="TPR"/>
    <property type="match status" value="4"/>
</dbReference>
<sequence length="677" mass="77561">MPRTTKKKNPRTEENEDFKPDPANKEMLNALQLLRETNESFFLTGKAGTGKSTLVRYIRKHLHKKCVMLAPTGIAALNVGGQTIHRFFKIPIRPLLPDDRDLSDRKISQTFKYNKEQKDLLRELELIIIDEVSMVRADIIDVIDRILRAYRGVHNEPFGGVQILFVGDLYQLEPVTDADERDILRNYYPDMYFFSARVFNKQKPLTIELTKVYRQADARFVGVLDHFRTGAVTVEDLQMINSRVGQTLSEKDMVLRLSTTRALVDHHNTDRLNDLETEEVIFTGKIVGDFPERDLPTELHLKLKEQAQVMFLSNHPDQFWANGTLGIIEHIDEEGTVSVRLEDGQIHTVEEYIWENIRYTYSHEEHKVKTEVIGQFVQLPLKLAWAITIHKSQGLTFNHVSIDFGTRIFAAGQAYVALSRCRSLEGIHMQRAVQPHEIISRTAVDRFYSQANNDTRMSAALDRAKAEAGYIQAAIAWRKRQFADASNYLAEAMNICNLFDKPVYRRMLTNRIYSMAQTQQETIEKQAKRLTGQDKLMKELALEYVTMGNDCITGLNEPEAAIRNYNKALRLNPTQIEAMVGKGRAFMKMNDAHGAMSALNDAVALAPKNAEALIAIGEAALHFGYPENAEGYLLKALTLKKHRRKVLDLLIKTYEKLGDDELYDKFRKMRKKEDNPE</sequence>
<dbReference type="FunFam" id="3.40.50.300:FF:001498">
    <property type="entry name" value="ATP-dependent DNA helicase"/>
    <property type="match status" value="1"/>
</dbReference>
<dbReference type="SUPFAM" id="SSF48452">
    <property type="entry name" value="TPR-like"/>
    <property type="match status" value="1"/>
</dbReference>
<feature type="repeat" description="TPR" evidence="1">
    <location>
        <begin position="576"/>
        <end position="609"/>
    </location>
</feature>
<dbReference type="Gene3D" id="1.25.40.10">
    <property type="entry name" value="Tetratricopeptide repeat domain"/>
    <property type="match status" value="1"/>
</dbReference>